<comment type="caution">
    <text evidence="2">The sequence shown here is derived from an EMBL/GenBank/DDBJ whole genome shotgun (WGS) entry which is preliminary data.</text>
</comment>
<dbReference type="InterPro" id="IPR006652">
    <property type="entry name" value="Kelch_1"/>
</dbReference>
<protein>
    <submittedName>
        <fullName evidence="2">Uncharacterized protein</fullName>
    </submittedName>
</protein>
<dbReference type="Gene3D" id="2.120.10.80">
    <property type="entry name" value="Kelch-type beta propeller"/>
    <property type="match status" value="2"/>
</dbReference>
<evidence type="ECO:0000313" key="2">
    <source>
        <dbReference type="EMBL" id="GIQ80175.1"/>
    </source>
</evidence>
<dbReference type="Pfam" id="PF24681">
    <property type="entry name" value="Kelch_KLHDC2_KLHL20_DRC7"/>
    <property type="match status" value="1"/>
</dbReference>
<feature type="compositionally biased region" description="Polar residues" evidence="1">
    <location>
        <begin position="120"/>
        <end position="130"/>
    </location>
</feature>
<gene>
    <name evidence="2" type="ORF">KIPB_000932</name>
</gene>
<sequence length="1354" mass="135925">MLAQSVKGSALAKAFSALHIPNYDMKMPNLVSPAEAVQCIKSGDRVWGHSVAGTPTPLLKALADRSPEYTGTTSYTVRSARVVGRTVAMSVSGIEWALRDVGHAAYGRSALAYIGPLSQDGESPSHTMTQGEGEREGERDHYTLRPREQYSTLIVGRNATNESDHSIVVSESIGESGRVGLAHRVIPCPIPTITHHSTATRIGDSVYLFGGDTESSHLSDLYCYCISEGVWREVQTEGQWPRDRWGEAERNQWPGGRGYHSAFTLGGRLYIAGGFDGSRALRDCWCYDPDNQVPDAPLPFYFSTSVVIGDTAHLFGSVDNPSMHLSYSEDGGWVTEADLPFEVYSASTLSIGTDIVVLGGYHHETKVHVYNTLTKSWREQAELPVPIKWGRACHLTPHNIVVHSEQGSGSAAMGTDAQIGSLLIEPQTNTDVAMGSGQGAVKINTEARGDTIIGGDFYLTNNGVTALAITQVENTSDSYSAKEEAETEMVIAVPVTFTGDVEFTGAVAIDAFTELELTTITGKDGGALAIDATAVNMSDDLNVGGDVSVTGTLSVSGVTTLDSLTVTGATSFATGLSVSAGQDTDLGGDLTVAGTTTLNDAVTVATDKATSLGGTLTVVGDKATTLGGDLTVAGNLTVAGTTTLNDAVTVATDKATSLGGTLTVVGDKATTLGGDLTVAGTLTLNDGVTVATDKTTTLNGALTVASGKATTLGGNLTVSGTTTLNDAVTVATDKATSLGGTLTVVGDKATTLGGDLTVSGTTTLNDNVTVATDKTTTLNGALNVATGKATSLGGTLTVTGTTSLLGTTVTSLAMGTAYSLPTTDGTADQTLTTDGSGTVAWSDITYTGGNTFTSITVNNASTLNGAVTVAADKATSLGGTLSVSKAATLSDDLDVSGDTEVEALTVNGLSVFKDNISVDASKTTTLGGTLSVTGAATLSSTLGVTGAATVGSTLGVTGDTTLSGGLSVAASQITSLGGTLSVAGTSTLAGNVSVTGPATTSLGGTLTVTGATTLNNSLTVTSSATSLGGTLTVTGNSTLNGTLGVATGMATTLGGSLAATSLTGTLAVTGTSTLGGNLTVTGPATTTLGGTLTVTGATTLSSTLAVSSNASITGTLGVTGAATLSSTLSVSSNATIGGTLGVTGKSTLAALDAGNTAITGTVPEVSLVLLFTLTPGTLSATGNVSGADASFDKVTTDAFTMGVDSTEYSLPTAAGANGQIMTMNTATSALEWNNAGNTFSLTAAGAITAGLPVFLNDDGSATISTGATIATDPTYLGIAIADCPDGDMAYVTTTGGTSTVHSGLTPGKKYYVQDDGALHLRDTTEDQLFVGVALSATSMLVLLFGEATAGWGSA</sequence>
<dbReference type="InterPro" id="IPR015915">
    <property type="entry name" value="Kelch-typ_b-propeller"/>
</dbReference>
<proteinExistence type="predicted"/>
<dbReference type="EMBL" id="BDIP01000117">
    <property type="protein sequence ID" value="GIQ80175.1"/>
    <property type="molecule type" value="Genomic_DNA"/>
</dbReference>
<dbReference type="Proteomes" id="UP000265618">
    <property type="component" value="Unassembled WGS sequence"/>
</dbReference>
<dbReference type="InterPro" id="IPR037171">
    <property type="entry name" value="NagB/RpiA_transferase-like"/>
</dbReference>
<accession>A0A9K3GF61</accession>
<name>A0A9K3GF61_9EUKA</name>
<feature type="region of interest" description="Disordered" evidence="1">
    <location>
        <begin position="117"/>
        <end position="140"/>
    </location>
</feature>
<organism evidence="2 3">
    <name type="scientific">Kipferlia bialata</name>
    <dbReference type="NCBI Taxonomy" id="797122"/>
    <lineage>
        <taxon>Eukaryota</taxon>
        <taxon>Metamonada</taxon>
        <taxon>Carpediemonas-like organisms</taxon>
        <taxon>Kipferlia</taxon>
    </lineage>
</organism>
<dbReference type="SMART" id="SM00612">
    <property type="entry name" value="Kelch"/>
    <property type="match status" value="2"/>
</dbReference>
<dbReference type="SUPFAM" id="SSF117281">
    <property type="entry name" value="Kelch motif"/>
    <property type="match status" value="1"/>
</dbReference>
<keyword evidence="3" id="KW-1185">Reference proteome</keyword>
<dbReference type="Gene3D" id="3.40.1080.10">
    <property type="entry name" value="Glutaconate Coenzyme A-transferase"/>
    <property type="match status" value="1"/>
</dbReference>
<dbReference type="PANTHER" id="PTHR23244">
    <property type="entry name" value="KELCH REPEAT DOMAIN"/>
    <property type="match status" value="1"/>
</dbReference>
<evidence type="ECO:0000313" key="3">
    <source>
        <dbReference type="Proteomes" id="UP000265618"/>
    </source>
</evidence>
<dbReference type="SUPFAM" id="SSF100950">
    <property type="entry name" value="NagB/RpiA/CoA transferase-like"/>
    <property type="match status" value="1"/>
</dbReference>
<evidence type="ECO:0000256" key="1">
    <source>
        <dbReference type="SAM" id="MobiDB-lite"/>
    </source>
</evidence>
<dbReference type="OrthoDB" id="10251809at2759"/>
<reference evidence="2 3" key="1">
    <citation type="journal article" date="2018" name="PLoS ONE">
        <title>The draft genome of Kipferlia bialata reveals reductive genome evolution in fornicate parasites.</title>
        <authorList>
            <person name="Tanifuji G."/>
            <person name="Takabayashi S."/>
            <person name="Kume K."/>
            <person name="Takagi M."/>
            <person name="Nakayama T."/>
            <person name="Kamikawa R."/>
            <person name="Inagaki Y."/>
            <person name="Hashimoto T."/>
        </authorList>
    </citation>
    <scope>NUCLEOTIDE SEQUENCE [LARGE SCALE GENOMIC DNA]</scope>
    <source>
        <strain evidence="2">NY0173</strain>
    </source>
</reference>